<feature type="compositionally biased region" description="Polar residues" evidence="1">
    <location>
        <begin position="26"/>
        <end position="37"/>
    </location>
</feature>
<protein>
    <submittedName>
        <fullName evidence="2">Uncharacterized protein</fullName>
    </submittedName>
</protein>
<name>A0A9K3PB57_9STRA</name>
<gene>
    <name evidence="3" type="ORF">IV203_020737</name>
    <name evidence="2" type="ORF">IV203_021571</name>
</gene>
<reference evidence="2" key="2">
    <citation type="submission" date="2021-04" db="EMBL/GenBank/DDBJ databases">
        <authorList>
            <person name="Podell S."/>
        </authorList>
    </citation>
    <scope>NUCLEOTIDE SEQUENCE</scope>
    <source>
        <strain evidence="2">Hildebrandi</strain>
    </source>
</reference>
<sequence>MGLRTTSVSESMHSSMKSGFDAARASMNTDLSANTMVDKSERRLHDRKRENAKQEKTSKKWSELPVAALITKYCLQQTEAQWDFSATKIYQTPHSPADKPTIPLVLLRLAVSNEVSVSTYVLSDTTLLHVHVRSTVELGLSASLRQGRRQWVDGDVDGRMAEEFSRNSEAKECICVNDMSFLSEDLDSWLSIQDNENPKVMGAKLLYELTWVQGKVAVKGIPPPDIDSGKEPDEGGGTFCLECHVPEIIRNIQLSQQNAITSYRQEKEEEKESRQEMNRDCERIASGSRDLERTLRPC</sequence>
<feature type="region of interest" description="Disordered" evidence="1">
    <location>
        <begin position="263"/>
        <end position="298"/>
    </location>
</feature>
<feature type="compositionally biased region" description="Low complexity" evidence="1">
    <location>
        <begin position="7"/>
        <end position="18"/>
    </location>
</feature>
<dbReference type="EMBL" id="JAGRRH010000052">
    <property type="protein sequence ID" value="KAG7338639.1"/>
    <property type="molecule type" value="Genomic_DNA"/>
</dbReference>
<organism evidence="2 4">
    <name type="scientific">Nitzschia inconspicua</name>
    <dbReference type="NCBI Taxonomy" id="303405"/>
    <lineage>
        <taxon>Eukaryota</taxon>
        <taxon>Sar</taxon>
        <taxon>Stramenopiles</taxon>
        <taxon>Ochrophyta</taxon>
        <taxon>Bacillariophyta</taxon>
        <taxon>Bacillariophyceae</taxon>
        <taxon>Bacillariophycidae</taxon>
        <taxon>Bacillariales</taxon>
        <taxon>Bacillariaceae</taxon>
        <taxon>Nitzschia</taxon>
    </lineage>
</organism>
<keyword evidence="4" id="KW-1185">Reference proteome</keyword>
<feature type="compositionally biased region" description="Basic and acidic residues" evidence="1">
    <location>
        <begin position="264"/>
        <end position="298"/>
    </location>
</feature>
<reference evidence="2" key="1">
    <citation type="journal article" date="2021" name="Sci. Rep.">
        <title>Diploid genomic architecture of Nitzschia inconspicua, an elite biomass production diatom.</title>
        <authorList>
            <person name="Oliver A."/>
            <person name="Podell S."/>
            <person name="Pinowska A."/>
            <person name="Traller J.C."/>
            <person name="Smith S.R."/>
            <person name="McClure R."/>
            <person name="Beliaev A."/>
            <person name="Bohutskyi P."/>
            <person name="Hill E.A."/>
            <person name="Rabines A."/>
            <person name="Zheng H."/>
            <person name="Allen L.Z."/>
            <person name="Kuo A."/>
            <person name="Grigoriev I.V."/>
            <person name="Allen A.E."/>
            <person name="Hazlebeck D."/>
            <person name="Allen E.E."/>
        </authorList>
    </citation>
    <scope>NUCLEOTIDE SEQUENCE</scope>
    <source>
        <strain evidence="2">Hildebrandi</strain>
    </source>
</reference>
<evidence type="ECO:0000313" key="2">
    <source>
        <dbReference type="EMBL" id="KAG7338639.1"/>
    </source>
</evidence>
<comment type="caution">
    <text evidence="2">The sequence shown here is derived from an EMBL/GenBank/DDBJ whole genome shotgun (WGS) entry which is preliminary data.</text>
</comment>
<feature type="region of interest" description="Disordered" evidence="1">
    <location>
        <begin position="1"/>
        <end position="58"/>
    </location>
</feature>
<evidence type="ECO:0000313" key="3">
    <source>
        <dbReference type="EMBL" id="KAG7342793.1"/>
    </source>
</evidence>
<feature type="compositionally biased region" description="Basic and acidic residues" evidence="1">
    <location>
        <begin position="38"/>
        <end position="58"/>
    </location>
</feature>
<dbReference type="AlphaFoldDB" id="A0A9K3PB57"/>
<dbReference type="Proteomes" id="UP000693970">
    <property type="component" value="Unassembled WGS sequence"/>
</dbReference>
<evidence type="ECO:0000256" key="1">
    <source>
        <dbReference type="SAM" id="MobiDB-lite"/>
    </source>
</evidence>
<evidence type="ECO:0000313" key="4">
    <source>
        <dbReference type="Proteomes" id="UP000693970"/>
    </source>
</evidence>
<accession>A0A9K3PB57</accession>
<proteinExistence type="predicted"/>
<dbReference type="EMBL" id="JAGRRH010000024">
    <property type="protein sequence ID" value="KAG7342793.1"/>
    <property type="molecule type" value="Genomic_DNA"/>
</dbReference>